<dbReference type="EMBL" id="RXOF01000007">
    <property type="protein sequence ID" value="RTQ49230.1"/>
    <property type="molecule type" value="Genomic_DNA"/>
</dbReference>
<name>A0A3S0H5Y8_9BACT</name>
<dbReference type="Proteomes" id="UP000282184">
    <property type="component" value="Unassembled WGS sequence"/>
</dbReference>
<proteinExistence type="predicted"/>
<dbReference type="AlphaFoldDB" id="A0A3S0H5Y8"/>
<organism evidence="2 3">
    <name type="scientific">Hymenobacter gummosus</name>
    <dbReference type="NCBI Taxonomy" id="1776032"/>
    <lineage>
        <taxon>Bacteria</taxon>
        <taxon>Pseudomonadati</taxon>
        <taxon>Bacteroidota</taxon>
        <taxon>Cytophagia</taxon>
        <taxon>Cytophagales</taxon>
        <taxon>Hymenobacteraceae</taxon>
        <taxon>Hymenobacter</taxon>
    </lineage>
</organism>
<accession>A0A3S0H5Y8</accession>
<dbReference type="OrthoDB" id="885850at2"/>
<evidence type="ECO:0000256" key="1">
    <source>
        <dbReference type="SAM" id="SignalP"/>
    </source>
</evidence>
<feature type="signal peptide" evidence="1">
    <location>
        <begin position="1"/>
        <end position="19"/>
    </location>
</feature>
<sequence length="115" mass="12772">MNKALLAAALLLTVLACWAFYPKPVDETGYMTVTLYINGSSRGDLVVTAPDGTVTAQDLGRQKSLTQMRGLLLVKVNELRRQGWQVVQMAPNRIIGTFASGTDTYYEDVYLLEKR</sequence>
<dbReference type="RefSeq" id="WP_126693761.1">
    <property type="nucleotide sequence ID" value="NZ_RXOF01000007.1"/>
</dbReference>
<evidence type="ECO:0000313" key="2">
    <source>
        <dbReference type="EMBL" id="RTQ49230.1"/>
    </source>
</evidence>
<gene>
    <name evidence="2" type="ORF">EJV47_13875</name>
</gene>
<keyword evidence="1" id="KW-0732">Signal</keyword>
<reference evidence="2 3" key="1">
    <citation type="submission" date="2018-12" db="EMBL/GenBank/DDBJ databases">
        <title>Hymenobacter gummosus sp. nov., isolated from a spring.</title>
        <authorList>
            <person name="Nie L."/>
        </authorList>
    </citation>
    <scope>NUCLEOTIDE SEQUENCE [LARGE SCALE GENOMIC DNA]</scope>
    <source>
        <strain evidence="2 3">KCTC 52166</strain>
    </source>
</reference>
<dbReference type="PROSITE" id="PS51257">
    <property type="entry name" value="PROKAR_LIPOPROTEIN"/>
    <property type="match status" value="1"/>
</dbReference>
<feature type="chain" id="PRO_5018734664" evidence="1">
    <location>
        <begin position="20"/>
        <end position="115"/>
    </location>
</feature>
<keyword evidence="3" id="KW-1185">Reference proteome</keyword>
<comment type="caution">
    <text evidence="2">The sequence shown here is derived from an EMBL/GenBank/DDBJ whole genome shotgun (WGS) entry which is preliminary data.</text>
</comment>
<evidence type="ECO:0000313" key="3">
    <source>
        <dbReference type="Proteomes" id="UP000282184"/>
    </source>
</evidence>
<protein>
    <submittedName>
        <fullName evidence="2">Uncharacterized protein</fullName>
    </submittedName>
</protein>